<gene>
    <name evidence="3" type="ORF">NSO95_10620</name>
</gene>
<dbReference type="InterPro" id="IPR001296">
    <property type="entry name" value="Glyco_trans_1"/>
</dbReference>
<sequence length="374" mass="40158">MRLLFAIKGLVIAGGGAERVFVDVANALAACGHDVHVATFDKPGQALFYDLDPAIPVHLLGAGDPGVPTPRSNLPKIMIGIRKLARELKPDAAVAFMHSTYVPVAFGLMGTGVPLVLSEHTSAAHFNQRPLQRALVRLVQKRSYAKTVVSDVIRSEHPPHWRDNIVVVPNPVDMDTFRRAQTIAPEKLVLCVGGLRFEKGQEVLIEAFDRIAGNHPDWRLRLVGDGVTRPQIEKQVSQSIHGDRIEIAGVQKNVAREYARAAFAVVPSRYESLALVAVEAMASGRPVIGFADCAGPAKLIDDGINGLLVDPGDDRAGALAEAMDRMIRVAELRQSMGSRAPETVIEYSADAVIAQWEKLLSAAAHGSPIPAGSA</sequence>
<dbReference type="PANTHER" id="PTHR45947">
    <property type="entry name" value="SULFOQUINOVOSYL TRANSFERASE SQD2"/>
    <property type="match status" value="1"/>
</dbReference>
<reference evidence="3 4" key="1">
    <citation type="submission" date="2022-08" db="EMBL/GenBank/DDBJ databases">
        <title>Polyphasic taxonomy analysis of Qipengyuania sp.RS5-5.</title>
        <authorList>
            <person name="Xamxidin M."/>
            <person name="Wu M."/>
        </authorList>
    </citation>
    <scope>NUCLEOTIDE SEQUENCE [LARGE SCALE GENOMIC DNA]</scope>
    <source>
        <strain evidence="3 4">RS5-5</strain>
    </source>
</reference>
<dbReference type="PANTHER" id="PTHR45947:SF3">
    <property type="entry name" value="SULFOQUINOVOSYL TRANSFERASE SQD2"/>
    <property type="match status" value="1"/>
</dbReference>
<evidence type="ECO:0000313" key="4">
    <source>
        <dbReference type="Proteomes" id="UP001206067"/>
    </source>
</evidence>
<feature type="domain" description="Glycosyl transferase family 1" evidence="1">
    <location>
        <begin position="176"/>
        <end position="342"/>
    </location>
</feature>
<dbReference type="Gene3D" id="3.40.50.2000">
    <property type="entry name" value="Glycogen Phosphorylase B"/>
    <property type="match status" value="2"/>
</dbReference>
<evidence type="ECO:0000313" key="3">
    <source>
        <dbReference type="EMBL" id="MCR2834399.1"/>
    </source>
</evidence>
<dbReference type="EMBL" id="JANKHH010000005">
    <property type="protein sequence ID" value="MCR2834399.1"/>
    <property type="molecule type" value="Genomic_DNA"/>
</dbReference>
<evidence type="ECO:0000259" key="2">
    <source>
        <dbReference type="Pfam" id="PF13439"/>
    </source>
</evidence>
<dbReference type="InterPro" id="IPR050194">
    <property type="entry name" value="Glycosyltransferase_grp1"/>
</dbReference>
<dbReference type="Pfam" id="PF00534">
    <property type="entry name" value="Glycos_transf_1"/>
    <property type="match status" value="1"/>
</dbReference>
<feature type="domain" description="Glycosyltransferase subfamily 4-like N-terminal" evidence="2">
    <location>
        <begin position="15"/>
        <end position="175"/>
    </location>
</feature>
<dbReference type="Pfam" id="PF13439">
    <property type="entry name" value="Glyco_transf_4"/>
    <property type="match status" value="1"/>
</dbReference>
<protein>
    <submittedName>
        <fullName evidence="3">Glycosyltransferase family 4 protein</fullName>
    </submittedName>
</protein>
<dbReference type="RefSeq" id="WP_257596202.1">
    <property type="nucleotide sequence ID" value="NZ_JANKHH010000005.1"/>
</dbReference>
<accession>A0ABT1XRW2</accession>
<evidence type="ECO:0000259" key="1">
    <source>
        <dbReference type="Pfam" id="PF00534"/>
    </source>
</evidence>
<proteinExistence type="predicted"/>
<name>A0ABT1XRW2_9SPHN</name>
<dbReference type="Proteomes" id="UP001206067">
    <property type="component" value="Unassembled WGS sequence"/>
</dbReference>
<organism evidence="3 4">
    <name type="scientific">Parerythrobacter lacustris</name>
    <dbReference type="NCBI Taxonomy" id="2969984"/>
    <lineage>
        <taxon>Bacteria</taxon>
        <taxon>Pseudomonadati</taxon>
        <taxon>Pseudomonadota</taxon>
        <taxon>Alphaproteobacteria</taxon>
        <taxon>Sphingomonadales</taxon>
        <taxon>Erythrobacteraceae</taxon>
        <taxon>Parerythrobacter</taxon>
    </lineage>
</organism>
<dbReference type="InterPro" id="IPR028098">
    <property type="entry name" value="Glyco_trans_4-like_N"/>
</dbReference>
<dbReference type="SUPFAM" id="SSF53756">
    <property type="entry name" value="UDP-Glycosyltransferase/glycogen phosphorylase"/>
    <property type="match status" value="1"/>
</dbReference>
<comment type="caution">
    <text evidence="3">The sequence shown here is derived from an EMBL/GenBank/DDBJ whole genome shotgun (WGS) entry which is preliminary data.</text>
</comment>
<dbReference type="CDD" id="cd03820">
    <property type="entry name" value="GT4_AmsD-like"/>
    <property type="match status" value="1"/>
</dbReference>
<keyword evidence="4" id="KW-1185">Reference proteome</keyword>